<dbReference type="NCBIfam" id="TIGR03920">
    <property type="entry name" value="T7SS_EccD"/>
    <property type="match status" value="1"/>
</dbReference>
<feature type="transmembrane region" description="Helical" evidence="8">
    <location>
        <begin position="283"/>
        <end position="302"/>
    </location>
</feature>
<evidence type="ECO:0000256" key="2">
    <source>
        <dbReference type="ARBA" id="ARBA00006162"/>
    </source>
</evidence>
<dbReference type="Proteomes" id="UP000186104">
    <property type="component" value="Chromosome"/>
</dbReference>
<evidence type="ECO:0000256" key="1">
    <source>
        <dbReference type="ARBA" id="ARBA00004651"/>
    </source>
</evidence>
<sequence>MVASPFAETSTDDSSEGDPAAPVAYGVEPRHARRVSVVCGRHCVDLTLPAHAPVSSLLGGTADIFFERARAEPSDVEASLVDELCGPGPHGAWELSKLGGEVIPGDHTLAEAGIGDGDPLVLAAPPTATPSPLWDDSLAALSAHTSAGVWRPEDSRRASLLLAGAIATLLAAVLVVSLLRGPTEATAAVAVVVAVSTLAFTVIFRSNGAGAGTAFVGIGFAGGFVFLAAATLVPGSPGALHVLSGASASLLLGTLGAAASVLNRVDPEPERADRRGNPHLDRAAFITVAVLAAFVLLGAILVRWAEFSPEQVGIGIATIGWGFHLFSPSLAVAFSALPLPGATIDSMSAGDPLDMAEVHHFSARASRLLLALTVLSSICVAGGAAVAVLGSDTSRWELAWSLVLALWLFLRVRTVPSRACGIVCMTSGTVTILSAASTAFWNAETLVWLSVFAVLCIAVAAIVVAVGWWVPAREFSPTARRAVDVLDVLLTCAIIPLALCAAGIVQAVRG</sequence>
<feature type="transmembrane region" description="Helical" evidence="8">
    <location>
        <begin position="160"/>
        <end position="179"/>
    </location>
</feature>
<feature type="domain" description="EccD-like transmembrane" evidence="9">
    <location>
        <begin position="161"/>
        <end position="510"/>
    </location>
</feature>
<feature type="transmembrane region" description="Helical" evidence="8">
    <location>
        <begin position="368"/>
        <end position="390"/>
    </location>
</feature>
<keyword evidence="6 8" id="KW-0472">Membrane</keyword>
<dbReference type="STRING" id="499555.BJL86_2360"/>
<dbReference type="InterPro" id="IPR044049">
    <property type="entry name" value="EccD_transm"/>
</dbReference>
<feature type="transmembrane region" description="Helical" evidence="8">
    <location>
        <begin position="482"/>
        <end position="505"/>
    </location>
</feature>
<dbReference type="GO" id="GO:0005886">
    <property type="term" value="C:plasma membrane"/>
    <property type="evidence" value="ECO:0007669"/>
    <property type="project" value="UniProtKB-SubCell"/>
</dbReference>
<accession>A0A173LN92</accession>
<evidence type="ECO:0000313" key="11">
    <source>
        <dbReference type="Proteomes" id="UP000186104"/>
    </source>
</evidence>
<feature type="transmembrane region" description="Helical" evidence="8">
    <location>
        <begin position="239"/>
        <end position="262"/>
    </location>
</feature>
<organism evidence="10 11">
    <name type="scientific">Dietzia timorensis</name>
    <dbReference type="NCBI Taxonomy" id="499555"/>
    <lineage>
        <taxon>Bacteria</taxon>
        <taxon>Bacillati</taxon>
        <taxon>Actinomycetota</taxon>
        <taxon>Actinomycetes</taxon>
        <taxon>Mycobacteriales</taxon>
        <taxon>Dietziaceae</taxon>
        <taxon>Dietzia</taxon>
    </lineage>
</organism>
<feature type="transmembrane region" description="Helical" evidence="8">
    <location>
        <begin position="211"/>
        <end position="233"/>
    </location>
</feature>
<dbReference type="RefSeq" id="WP_067475946.1">
    <property type="nucleotide sequence ID" value="NZ_CP015961.1"/>
</dbReference>
<comment type="similarity">
    <text evidence="2">Belongs to the EccD/Snm4 family.</text>
</comment>
<dbReference type="Pfam" id="PF08817">
    <property type="entry name" value="YukD"/>
    <property type="match status" value="1"/>
</dbReference>
<feature type="transmembrane region" description="Helical" evidence="8">
    <location>
        <begin position="314"/>
        <end position="337"/>
    </location>
</feature>
<feature type="transmembrane region" description="Helical" evidence="8">
    <location>
        <begin position="419"/>
        <end position="441"/>
    </location>
</feature>
<dbReference type="Gene3D" id="3.10.20.90">
    <property type="entry name" value="Phosphatidylinositol 3-kinase Catalytic Subunit, Chain A, domain 1"/>
    <property type="match status" value="1"/>
</dbReference>
<feature type="transmembrane region" description="Helical" evidence="8">
    <location>
        <begin position="447"/>
        <end position="470"/>
    </location>
</feature>
<evidence type="ECO:0000256" key="3">
    <source>
        <dbReference type="ARBA" id="ARBA00022475"/>
    </source>
</evidence>
<dbReference type="InterPro" id="IPR006707">
    <property type="entry name" value="T7SS_EccD"/>
</dbReference>
<evidence type="ECO:0000256" key="4">
    <source>
        <dbReference type="ARBA" id="ARBA00022692"/>
    </source>
</evidence>
<comment type="subcellular location">
    <subcellularLocation>
        <location evidence="1">Cell membrane</location>
        <topology evidence="1">Multi-pass membrane protein</topology>
    </subcellularLocation>
</comment>
<feature type="transmembrane region" description="Helical" evidence="8">
    <location>
        <begin position="185"/>
        <end position="204"/>
    </location>
</feature>
<dbReference type="EMBL" id="CP015961">
    <property type="protein sequence ID" value="ANI93124.1"/>
    <property type="molecule type" value="Genomic_DNA"/>
</dbReference>
<evidence type="ECO:0000256" key="5">
    <source>
        <dbReference type="ARBA" id="ARBA00022989"/>
    </source>
</evidence>
<evidence type="ECO:0000256" key="7">
    <source>
        <dbReference type="SAM" id="MobiDB-lite"/>
    </source>
</evidence>
<reference evidence="10 11" key="1">
    <citation type="submission" date="2016-06" db="EMBL/GenBank/DDBJ databases">
        <title>Complete genome sequence of a saline-alkali tolerant type strain Dietzia timorensis ID05-A0528T.</title>
        <authorList>
            <person name="Wu X."/>
        </authorList>
    </citation>
    <scope>NUCLEOTIDE SEQUENCE [LARGE SCALE GENOMIC DNA]</scope>
    <source>
        <strain evidence="10 11">ID05-A0528</strain>
    </source>
</reference>
<evidence type="ECO:0000256" key="6">
    <source>
        <dbReference type="ARBA" id="ARBA00023136"/>
    </source>
</evidence>
<dbReference type="Pfam" id="PF19053">
    <property type="entry name" value="EccD"/>
    <property type="match status" value="1"/>
</dbReference>
<name>A0A173LN92_9ACTN</name>
<keyword evidence="5 8" id="KW-1133">Transmembrane helix</keyword>
<dbReference type="AlphaFoldDB" id="A0A173LN92"/>
<evidence type="ECO:0000259" key="9">
    <source>
        <dbReference type="Pfam" id="PF19053"/>
    </source>
</evidence>
<keyword evidence="4 8" id="KW-0812">Transmembrane</keyword>
<protein>
    <submittedName>
        <fullName evidence="10">ESX-4 secretion system protein eccD4</fullName>
    </submittedName>
</protein>
<keyword evidence="11" id="KW-1185">Reference proteome</keyword>
<dbReference type="KEGG" id="dtm:BJL86_2360"/>
<gene>
    <name evidence="10" type="ORF">BJL86_2360</name>
</gene>
<proteinExistence type="inferred from homology"/>
<evidence type="ECO:0000313" key="10">
    <source>
        <dbReference type="EMBL" id="ANI93124.1"/>
    </source>
</evidence>
<keyword evidence="3" id="KW-1003">Cell membrane</keyword>
<dbReference type="OrthoDB" id="4515685at2"/>
<dbReference type="InterPro" id="IPR024962">
    <property type="entry name" value="YukD-like"/>
</dbReference>
<feature type="region of interest" description="Disordered" evidence="7">
    <location>
        <begin position="1"/>
        <end position="25"/>
    </location>
</feature>
<evidence type="ECO:0000256" key="8">
    <source>
        <dbReference type="SAM" id="Phobius"/>
    </source>
</evidence>